<dbReference type="SUPFAM" id="SSF63380">
    <property type="entry name" value="Riboflavin synthase domain-like"/>
    <property type="match status" value="1"/>
</dbReference>
<dbReference type="InterPro" id="IPR001433">
    <property type="entry name" value="OxRdtase_FAD/NAD-bd"/>
</dbReference>
<feature type="transmembrane region" description="Helical" evidence="14">
    <location>
        <begin position="59"/>
        <end position="81"/>
    </location>
</feature>
<evidence type="ECO:0000256" key="12">
    <source>
        <dbReference type="ARBA" id="ARBA00023136"/>
    </source>
</evidence>
<feature type="transmembrane region" description="Helical" evidence="14">
    <location>
        <begin position="101"/>
        <end position="118"/>
    </location>
</feature>
<dbReference type="InterPro" id="IPR017938">
    <property type="entry name" value="Riboflavin_synthase-like_b-brl"/>
</dbReference>
<evidence type="ECO:0000256" key="8">
    <source>
        <dbReference type="ARBA" id="ARBA00022989"/>
    </source>
</evidence>
<evidence type="ECO:0000256" key="13">
    <source>
        <dbReference type="SAM" id="MobiDB-lite"/>
    </source>
</evidence>
<dbReference type="EMBL" id="JACHVT010000001">
    <property type="protein sequence ID" value="MBB2985179.1"/>
    <property type="molecule type" value="Genomic_DNA"/>
</dbReference>
<evidence type="ECO:0000256" key="2">
    <source>
        <dbReference type="ARBA" id="ARBA00004141"/>
    </source>
</evidence>
<accession>A0A839PQ12</accession>
<reference evidence="16 17" key="1">
    <citation type="submission" date="2020-08" db="EMBL/GenBank/DDBJ databases">
        <title>Genomic Encyclopedia of Type Strains, Phase IV (KMG-V): Genome sequencing to study the core and pangenomes of soil and plant-associated prokaryotes.</title>
        <authorList>
            <person name="Whitman W."/>
        </authorList>
    </citation>
    <scope>NUCLEOTIDE SEQUENCE [LARGE SCALE GENOMIC DNA]</scope>
    <source>
        <strain evidence="16 17">B3ACCR2</strain>
    </source>
</reference>
<evidence type="ECO:0000256" key="14">
    <source>
        <dbReference type="SAM" id="Phobius"/>
    </source>
</evidence>
<keyword evidence="6" id="KW-0479">Metal-binding</keyword>
<keyword evidence="12 14" id="KW-0472">Membrane</keyword>
<evidence type="ECO:0000256" key="4">
    <source>
        <dbReference type="ARBA" id="ARBA00022692"/>
    </source>
</evidence>
<dbReference type="SUPFAM" id="SSF52343">
    <property type="entry name" value="Ferredoxin reductase-like, C-terminal NADP-linked domain"/>
    <property type="match status" value="1"/>
</dbReference>
<evidence type="ECO:0000256" key="6">
    <source>
        <dbReference type="ARBA" id="ARBA00022723"/>
    </source>
</evidence>
<protein>
    <submittedName>
        <fullName evidence="16">Putative ferric reductase</fullName>
    </submittedName>
</protein>
<feature type="transmembrane region" description="Helical" evidence="14">
    <location>
        <begin position="138"/>
        <end position="160"/>
    </location>
</feature>
<sequence length="503" mass="54011">MSATAVAGPPPGPEPADLPDAGYAAVPTRIPDRVPDRILDRTPGSRDTTLGRRGPLPRWWRDVTAAAAWALVLFVVALWVAAGGLQLLDGAGDGLTSVGRLAGLLASVLILLQVLLMARIPVVEQAWGQDELARVHRLVGFTSFSLMLGHIALVVVGYSVGTDAGVIGTLVDEVLHSPGMLLALAGAIALVMVVVTSVRRARRRLRYESWHLLHLYAYLGAGLALPHQLWTGQDFRSNAVATVFWWGLYAAALVAVLVYRVVVPLWRSRRHALTVSHVVAESPTVTSVVVTGRDLNRMPVRAGQFLQWRFLDGQGWTRAHPYSLSAAPDGRSLRITAAAVGDGSNRLRALRPGTRVLVEGPYGRLHGGVRTRQRSVLIGAGIGITPLRSLLEELPAAPDGVVVVYRVGTLDEAVLADELLALTAERGGRVVAVVGHRHPSRSSWLPASAGDLDDAEALLRIVPDIAERDVFVCGHPAWMDTVLAAAHRAGVPRDAVHHERFAY</sequence>
<dbReference type="InterPro" id="IPR050415">
    <property type="entry name" value="MRET"/>
</dbReference>
<keyword evidence="8 14" id="KW-1133">Transmembrane helix</keyword>
<evidence type="ECO:0000259" key="15">
    <source>
        <dbReference type="PROSITE" id="PS51384"/>
    </source>
</evidence>
<dbReference type="GO" id="GO:0051537">
    <property type="term" value="F:2 iron, 2 sulfur cluster binding"/>
    <property type="evidence" value="ECO:0007669"/>
    <property type="project" value="UniProtKB-KW"/>
</dbReference>
<keyword evidence="7" id="KW-0274">FAD</keyword>
<feature type="domain" description="FAD-binding FR-type" evidence="15">
    <location>
        <begin position="268"/>
        <end position="368"/>
    </location>
</feature>
<dbReference type="PROSITE" id="PS51384">
    <property type="entry name" value="FAD_FR"/>
    <property type="match status" value="1"/>
</dbReference>
<evidence type="ECO:0000256" key="3">
    <source>
        <dbReference type="ARBA" id="ARBA00022630"/>
    </source>
</evidence>
<dbReference type="RefSeq" id="WP_184507393.1">
    <property type="nucleotide sequence ID" value="NZ_JACHVT010000001.1"/>
</dbReference>
<comment type="subcellular location">
    <subcellularLocation>
        <location evidence="2">Membrane</location>
        <topology evidence="2">Multi-pass membrane protein</topology>
    </subcellularLocation>
</comment>
<dbReference type="GO" id="GO:0016491">
    <property type="term" value="F:oxidoreductase activity"/>
    <property type="evidence" value="ECO:0007669"/>
    <property type="project" value="UniProtKB-KW"/>
</dbReference>
<evidence type="ECO:0000313" key="16">
    <source>
        <dbReference type="EMBL" id="MBB2985179.1"/>
    </source>
</evidence>
<dbReference type="Gene3D" id="3.40.50.80">
    <property type="entry name" value="Nucleotide-binding domain of ferredoxin-NADP reductase (FNR) module"/>
    <property type="match status" value="1"/>
</dbReference>
<evidence type="ECO:0000313" key="17">
    <source>
        <dbReference type="Proteomes" id="UP000590811"/>
    </source>
</evidence>
<proteinExistence type="predicted"/>
<comment type="caution">
    <text evidence="16">The sequence shown here is derived from an EMBL/GenBank/DDBJ whole genome shotgun (WGS) entry which is preliminary data.</text>
</comment>
<dbReference type="PANTHER" id="PTHR47354">
    <property type="entry name" value="NADH OXIDOREDUCTASE HCR"/>
    <property type="match status" value="1"/>
</dbReference>
<keyword evidence="4 14" id="KW-0812">Transmembrane</keyword>
<dbReference type="GO" id="GO:0050660">
    <property type="term" value="F:flavin adenine dinucleotide binding"/>
    <property type="evidence" value="ECO:0007669"/>
    <property type="project" value="TreeGrafter"/>
</dbReference>
<gene>
    <name evidence="16" type="ORF">FHW14_000319</name>
</gene>
<comment type="cofactor">
    <cofactor evidence="1">
        <name>FAD</name>
        <dbReference type="ChEBI" id="CHEBI:57692"/>
    </cofactor>
</comment>
<keyword evidence="5" id="KW-0001">2Fe-2S</keyword>
<evidence type="ECO:0000256" key="11">
    <source>
        <dbReference type="ARBA" id="ARBA00023014"/>
    </source>
</evidence>
<organism evidence="16 17">
    <name type="scientific">Terracoccus luteus</name>
    <dbReference type="NCBI Taxonomy" id="53356"/>
    <lineage>
        <taxon>Bacteria</taxon>
        <taxon>Bacillati</taxon>
        <taxon>Actinomycetota</taxon>
        <taxon>Actinomycetes</taxon>
        <taxon>Micrococcales</taxon>
        <taxon>Intrasporangiaceae</taxon>
        <taxon>Terracoccus</taxon>
    </lineage>
</organism>
<evidence type="ECO:0000256" key="7">
    <source>
        <dbReference type="ARBA" id="ARBA00022827"/>
    </source>
</evidence>
<evidence type="ECO:0000256" key="5">
    <source>
        <dbReference type="ARBA" id="ARBA00022714"/>
    </source>
</evidence>
<evidence type="ECO:0000256" key="10">
    <source>
        <dbReference type="ARBA" id="ARBA00023004"/>
    </source>
</evidence>
<dbReference type="InterPro" id="IPR017927">
    <property type="entry name" value="FAD-bd_FR_type"/>
</dbReference>
<keyword evidence="9" id="KW-0560">Oxidoreductase</keyword>
<evidence type="ECO:0000256" key="1">
    <source>
        <dbReference type="ARBA" id="ARBA00001974"/>
    </source>
</evidence>
<evidence type="ECO:0000256" key="9">
    <source>
        <dbReference type="ARBA" id="ARBA00023002"/>
    </source>
</evidence>
<dbReference type="PANTHER" id="PTHR47354:SF8">
    <property type="entry name" value="1,2-PHENYLACETYL-COA EPOXIDASE, SUBUNIT E"/>
    <property type="match status" value="1"/>
</dbReference>
<dbReference type="GO" id="GO:0046872">
    <property type="term" value="F:metal ion binding"/>
    <property type="evidence" value="ECO:0007669"/>
    <property type="project" value="UniProtKB-KW"/>
</dbReference>
<dbReference type="Pfam" id="PF00175">
    <property type="entry name" value="NAD_binding_1"/>
    <property type="match status" value="1"/>
</dbReference>
<dbReference type="Pfam" id="PF01794">
    <property type="entry name" value="Ferric_reduct"/>
    <property type="match status" value="1"/>
</dbReference>
<dbReference type="InterPro" id="IPR013130">
    <property type="entry name" value="Fe3_Rdtase_TM_dom"/>
</dbReference>
<dbReference type="AlphaFoldDB" id="A0A839PQ12"/>
<name>A0A839PQ12_9MICO</name>
<keyword evidence="3" id="KW-0285">Flavoprotein</keyword>
<dbReference type="InterPro" id="IPR039261">
    <property type="entry name" value="FNR_nucleotide-bd"/>
</dbReference>
<keyword evidence="11" id="KW-0411">Iron-sulfur</keyword>
<dbReference type="Proteomes" id="UP000590811">
    <property type="component" value="Unassembled WGS sequence"/>
</dbReference>
<feature type="transmembrane region" description="Helical" evidence="14">
    <location>
        <begin position="180"/>
        <end position="198"/>
    </location>
</feature>
<dbReference type="GO" id="GO:0016020">
    <property type="term" value="C:membrane"/>
    <property type="evidence" value="ECO:0007669"/>
    <property type="project" value="UniProtKB-SubCell"/>
</dbReference>
<feature type="transmembrane region" description="Helical" evidence="14">
    <location>
        <begin position="210"/>
        <end position="231"/>
    </location>
</feature>
<dbReference type="CDD" id="cd06198">
    <property type="entry name" value="FNR_like_3"/>
    <property type="match status" value="1"/>
</dbReference>
<keyword evidence="10" id="KW-0408">Iron</keyword>
<feature type="region of interest" description="Disordered" evidence="13">
    <location>
        <begin position="1"/>
        <end position="23"/>
    </location>
</feature>
<dbReference type="Gene3D" id="2.40.30.10">
    <property type="entry name" value="Translation factors"/>
    <property type="match status" value="1"/>
</dbReference>
<feature type="transmembrane region" description="Helical" evidence="14">
    <location>
        <begin position="243"/>
        <end position="262"/>
    </location>
</feature>